<keyword evidence="1" id="KW-0472">Membrane</keyword>
<keyword evidence="1" id="KW-1133">Transmembrane helix</keyword>
<reference evidence="2 3" key="1">
    <citation type="submission" date="2018-04" db="EMBL/GenBank/DDBJ databases">
        <title>Novel Campyloabacter and Helicobacter Species and Strains.</title>
        <authorList>
            <person name="Mannion A.J."/>
            <person name="Shen Z."/>
            <person name="Fox J.G."/>
        </authorList>
    </citation>
    <scope>NUCLEOTIDE SEQUENCE [LARGE SCALE GENOMIC DNA]</scope>
    <source>
        <strain evidence="2 3">MIT 12-6600</strain>
    </source>
</reference>
<dbReference type="RefSeq" id="WP_115570243.1">
    <property type="nucleotide sequence ID" value="NZ_NXLT01000001.1"/>
</dbReference>
<dbReference type="Proteomes" id="UP000256514">
    <property type="component" value="Unassembled WGS sequence"/>
</dbReference>
<evidence type="ECO:0008006" key="4">
    <source>
        <dbReference type="Google" id="ProtNLM"/>
    </source>
</evidence>
<protein>
    <recommendedName>
        <fullName evidence="4">Methyl-accepting chemotaxis protein</fullName>
    </recommendedName>
</protein>
<gene>
    <name evidence="2" type="ORF">CQA54_00215</name>
</gene>
<name>A0A3D8IUP7_9HELI</name>
<evidence type="ECO:0000256" key="1">
    <source>
        <dbReference type="SAM" id="Phobius"/>
    </source>
</evidence>
<feature type="transmembrane region" description="Helical" evidence="1">
    <location>
        <begin position="29"/>
        <end position="49"/>
    </location>
</feature>
<accession>A0A3D8IUP7</accession>
<proteinExistence type="predicted"/>
<evidence type="ECO:0000313" key="3">
    <source>
        <dbReference type="Proteomes" id="UP000256514"/>
    </source>
</evidence>
<dbReference type="AlphaFoldDB" id="A0A3D8IUP7"/>
<comment type="caution">
    <text evidence="2">The sequence shown here is derived from an EMBL/GenBank/DDBJ whole genome shotgun (WGS) entry which is preliminary data.</text>
</comment>
<sequence>MDRIRVYIVQIDEIAANLDKSFMEHVTSASIIGIVSYTLISVVFGFFIIRGLVHSISMVQVGLGEFFAFLRKNRDVVTPIQLQSKDRLGKMAALINQNTIDLQNQINIDNQVIQDTIHTLEIIQKGSLSERNTLTRKC</sequence>
<evidence type="ECO:0000313" key="2">
    <source>
        <dbReference type="EMBL" id="RDU68281.1"/>
    </source>
</evidence>
<organism evidence="2 3">
    <name type="scientific">Helicobacter equorum</name>
    <dbReference type="NCBI Taxonomy" id="361872"/>
    <lineage>
        <taxon>Bacteria</taxon>
        <taxon>Pseudomonadati</taxon>
        <taxon>Campylobacterota</taxon>
        <taxon>Epsilonproteobacteria</taxon>
        <taxon>Campylobacterales</taxon>
        <taxon>Helicobacteraceae</taxon>
        <taxon>Helicobacter</taxon>
    </lineage>
</organism>
<dbReference type="EMBL" id="NXLT01000001">
    <property type="protein sequence ID" value="RDU68281.1"/>
    <property type="molecule type" value="Genomic_DNA"/>
</dbReference>
<keyword evidence="3" id="KW-1185">Reference proteome</keyword>
<keyword evidence="1" id="KW-0812">Transmembrane</keyword>